<proteinExistence type="predicted"/>
<dbReference type="InterPro" id="IPR011990">
    <property type="entry name" value="TPR-like_helical_dom_sf"/>
</dbReference>
<dbReference type="AlphaFoldDB" id="A0A4V5NZY3"/>
<comment type="caution">
    <text evidence="1">The sequence shown here is derived from an EMBL/GenBank/DDBJ whole genome shotgun (WGS) entry which is preliminary data.</text>
</comment>
<evidence type="ECO:0000313" key="1">
    <source>
        <dbReference type="EMBL" id="TKC10452.1"/>
    </source>
</evidence>
<dbReference type="OrthoDB" id="1035036at2"/>
<protein>
    <submittedName>
        <fullName evidence="1">RagB/SusD family nutrient uptake outer membrane protein</fullName>
    </submittedName>
</protein>
<dbReference type="Gene3D" id="1.25.40.390">
    <property type="match status" value="1"/>
</dbReference>
<dbReference type="EMBL" id="SWBR01000002">
    <property type="protein sequence ID" value="TKC10452.1"/>
    <property type="molecule type" value="Genomic_DNA"/>
</dbReference>
<accession>A0A4V5NZY3</accession>
<dbReference type="Proteomes" id="UP000309488">
    <property type="component" value="Unassembled WGS sequence"/>
</dbReference>
<sequence>MKMNLNKKVATLLVLGMVAGGSWSCKKMLDVPIENNLDYSNAYKNVSDADAAVLGIYGQFQELQKIYILQNELRADLLDVTANSTIDLQDLSNHNTAKTNPYIDPRPYYKLIVNCNDVLKNFDKMKAEFKMSVDDYNKHYSDIGALRSWIYLQLGIQYGSVPYITDALETVDDLKGLANYPKISFDALLDKLIAFTESLPYKEVYAYTAGNPILATVDGNSTARFFITKPFLLGDLYLWKGNYFKAAENYSKCMKAEDNNANDNFRFNFYKINTFVDAVYANLGVQFSRWQDPSSLVNSPDVGWRAIFGLPTTLTSWNTEWFWALPYNPAFKPGNPMIDLVSPTRSYQIRPSQAIKDYWNSQMHASGIPADARGRLSYSTTLGGDMITKFTDNGGKWGIYRAALLHLRFAEAANRDGQSKLGWAFLNIGLTNTYYVGTYTAGAIAPVNEAEQNTMITPYPATSPYYFDARKTADLSGTWYRNSGIRGRAGLVAHPVALQTDMIGLEDKLIDEAALELAFEGNRWPDLVRIARRQNNPAFLADRVYQKLLKAGNPNAASVRAKLMNPANWYLPFDWK</sequence>
<gene>
    <name evidence="1" type="ORF">FA048_09715</name>
</gene>
<dbReference type="RefSeq" id="WP_136840305.1">
    <property type="nucleotide sequence ID" value="NZ_SWBR01000002.1"/>
</dbReference>
<keyword evidence="2" id="KW-1185">Reference proteome</keyword>
<dbReference type="GO" id="GO:0009279">
    <property type="term" value="C:cell outer membrane"/>
    <property type="evidence" value="ECO:0007669"/>
    <property type="project" value="UniProtKB-SubCell"/>
</dbReference>
<organism evidence="1 2">
    <name type="scientific">Pedobacter polaris</name>
    <dbReference type="NCBI Taxonomy" id="2571273"/>
    <lineage>
        <taxon>Bacteria</taxon>
        <taxon>Pseudomonadati</taxon>
        <taxon>Bacteroidota</taxon>
        <taxon>Sphingobacteriia</taxon>
        <taxon>Sphingobacteriales</taxon>
        <taxon>Sphingobacteriaceae</taxon>
        <taxon>Pedobacter</taxon>
    </lineage>
</organism>
<reference evidence="1 2" key="1">
    <citation type="submission" date="2019-04" db="EMBL/GenBank/DDBJ databases">
        <title>Pedobacter sp. RP-3-22 sp. nov., isolated from Arctic soil.</title>
        <authorList>
            <person name="Dahal R.H."/>
            <person name="Kim D.-U."/>
        </authorList>
    </citation>
    <scope>NUCLEOTIDE SEQUENCE [LARGE SCALE GENOMIC DNA]</scope>
    <source>
        <strain evidence="1 2">RP-3-22</strain>
    </source>
</reference>
<evidence type="ECO:0000313" key="2">
    <source>
        <dbReference type="Proteomes" id="UP000309488"/>
    </source>
</evidence>
<dbReference type="SUPFAM" id="SSF48452">
    <property type="entry name" value="TPR-like"/>
    <property type="match status" value="1"/>
</dbReference>
<name>A0A4V5NZY3_9SPHI</name>